<dbReference type="SMART" id="SM00355">
    <property type="entry name" value="ZnF_C2H2"/>
    <property type="match status" value="2"/>
</dbReference>
<feature type="domain" description="C2H2-type" evidence="13">
    <location>
        <begin position="555"/>
        <end position="582"/>
    </location>
</feature>
<dbReference type="AlphaFoldDB" id="A0A3Q1F267"/>
<keyword evidence="5" id="KW-0862">Zinc</keyword>
<keyword evidence="3" id="KW-0677">Repeat</keyword>
<dbReference type="Gene3D" id="3.30.710.10">
    <property type="entry name" value="Potassium Channel Kv1.1, Chain A"/>
    <property type="match status" value="1"/>
</dbReference>
<keyword evidence="6" id="KW-0805">Transcription regulation</keyword>
<feature type="compositionally biased region" description="Basic and acidic residues" evidence="11">
    <location>
        <begin position="132"/>
        <end position="153"/>
    </location>
</feature>
<feature type="region of interest" description="Disordered" evidence="11">
    <location>
        <begin position="609"/>
        <end position="633"/>
    </location>
</feature>
<dbReference type="PANTHER" id="PTHR46105:SF5">
    <property type="entry name" value="ZINC FINGER AND BTB DOMAIN-CONTAINING PROTEIN 44 ISOFORM X1"/>
    <property type="match status" value="1"/>
</dbReference>
<dbReference type="InterPro" id="IPR050457">
    <property type="entry name" value="ZnFinger_BTB_dom_contain"/>
</dbReference>
<keyword evidence="7" id="KW-0238">DNA-binding</keyword>
<name>A0A3Q1F267_9TELE</name>
<feature type="region of interest" description="Disordered" evidence="11">
    <location>
        <begin position="494"/>
        <end position="536"/>
    </location>
</feature>
<dbReference type="Proteomes" id="UP000257200">
    <property type="component" value="Unplaced"/>
</dbReference>
<evidence type="ECO:0000256" key="2">
    <source>
        <dbReference type="ARBA" id="ARBA00022723"/>
    </source>
</evidence>
<dbReference type="Pfam" id="PF00096">
    <property type="entry name" value="zf-C2H2"/>
    <property type="match status" value="1"/>
</dbReference>
<dbReference type="PANTHER" id="PTHR46105">
    <property type="entry name" value="AGAP004733-PA"/>
    <property type="match status" value="1"/>
</dbReference>
<dbReference type="Pfam" id="PF00651">
    <property type="entry name" value="BTB"/>
    <property type="match status" value="1"/>
</dbReference>
<dbReference type="PROSITE" id="PS50097">
    <property type="entry name" value="BTB"/>
    <property type="match status" value="1"/>
</dbReference>
<evidence type="ECO:0000256" key="10">
    <source>
        <dbReference type="PROSITE-ProRule" id="PRU00042"/>
    </source>
</evidence>
<keyword evidence="15" id="KW-1185">Reference proteome</keyword>
<feature type="compositionally biased region" description="Basic and acidic residues" evidence="11">
    <location>
        <begin position="423"/>
        <end position="435"/>
    </location>
</feature>
<evidence type="ECO:0000256" key="8">
    <source>
        <dbReference type="ARBA" id="ARBA00023163"/>
    </source>
</evidence>
<feature type="region of interest" description="Disordered" evidence="11">
    <location>
        <begin position="180"/>
        <end position="223"/>
    </location>
</feature>
<evidence type="ECO:0000256" key="9">
    <source>
        <dbReference type="ARBA" id="ARBA00023242"/>
    </source>
</evidence>
<dbReference type="GeneTree" id="ENSGT00940000161486"/>
<evidence type="ECO:0000259" key="12">
    <source>
        <dbReference type="PROSITE" id="PS50097"/>
    </source>
</evidence>
<dbReference type="SUPFAM" id="SSF57667">
    <property type="entry name" value="beta-beta-alpha zinc fingers"/>
    <property type="match status" value="1"/>
</dbReference>
<feature type="region of interest" description="Disordered" evidence="11">
    <location>
        <begin position="126"/>
        <end position="163"/>
    </location>
</feature>
<feature type="compositionally biased region" description="Low complexity" evidence="11">
    <location>
        <begin position="273"/>
        <end position="287"/>
    </location>
</feature>
<feature type="compositionally biased region" description="Pro residues" evidence="11">
    <location>
        <begin position="622"/>
        <end position="633"/>
    </location>
</feature>
<feature type="compositionally biased region" description="Polar residues" evidence="11">
    <location>
        <begin position="380"/>
        <end position="397"/>
    </location>
</feature>
<dbReference type="SUPFAM" id="SSF54695">
    <property type="entry name" value="POZ domain"/>
    <property type="match status" value="1"/>
</dbReference>
<dbReference type="SMART" id="SM00225">
    <property type="entry name" value="BTB"/>
    <property type="match status" value="1"/>
</dbReference>
<dbReference type="PROSITE" id="PS00028">
    <property type="entry name" value="ZINC_FINGER_C2H2_1"/>
    <property type="match status" value="2"/>
</dbReference>
<reference evidence="14" key="1">
    <citation type="submission" date="2025-05" db="UniProtKB">
        <authorList>
            <consortium name="Ensembl"/>
        </authorList>
    </citation>
    <scope>IDENTIFICATION</scope>
</reference>
<feature type="domain" description="BTB" evidence="12">
    <location>
        <begin position="25"/>
        <end position="95"/>
    </location>
</feature>
<dbReference type="Ensembl" id="ENSAPOT00000017736.1">
    <property type="protein sequence ID" value="ENSAPOP00000010464.1"/>
    <property type="gene ID" value="ENSAPOG00000012915.1"/>
</dbReference>
<dbReference type="InterPro" id="IPR036236">
    <property type="entry name" value="Znf_C2H2_sf"/>
</dbReference>
<feature type="region of interest" description="Disordered" evidence="11">
    <location>
        <begin position="380"/>
        <end position="461"/>
    </location>
</feature>
<keyword evidence="8" id="KW-0804">Transcription</keyword>
<dbReference type="GO" id="GO:0000981">
    <property type="term" value="F:DNA-binding transcription factor activity, RNA polymerase II-specific"/>
    <property type="evidence" value="ECO:0007669"/>
    <property type="project" value="TreeGrafter"/>
</dbReference>
<feature type="compositionally biased region" description="Basic and acidic residues" evidence="11">
    <location>
        <begin position="314"/>
        <end position="336"/>
    </location>
</feature>
<evidence type="ECO:0000259" key="13">
    <source>
        <dbReference type="PROSITE" id="PS50157"/>
    </source>
</evidence>
<keyword evidence="2" id="KW-0479">Metal-binding</keyword>
<evidence type="ECO:0000313" key="14">
    <source>
        <dbReference type="Ensembl" id="ENSAPOP00000010464.1"/>
    </source>
</evidence>
<evidence type="ECO:0000256" key="6">
    <source>
        <dbReference type="ARBA" id="ARBA00023015"/>
    </source>
</evidence>
<evidence type="ECO:0000256" key="5">
    <source>
        <dbReference type="ARBA" id="ARBA00022833"/>
    </source>
</evidence>
<feature type="region of interest" description="Disordered" evidence="11">
    <location>
        <begin position="309"/>
        <end position="341"/>
    </location>
</feature>
<evidence type="ECO:0000256" key="7">
    <source>
        <dbReference type="ARBA" id="ARBA00023125"/>
    </source>
</evidence>
<dbReference type="GO" id="GO:0005634">
    <property type="term" value="C:nucleus"/>
    <property type="evidence" value="ECO:0007669"/>
    <property type="project" value="UniProtKB-SubCell"/>
</dbReference>
<evidence type="ECO:0000256" key="1">
    <source>
        <dbReference type="ARBA" id="ARBA00004123"/>
    </source>
</evidence>
<evidence type="ECO:0000313" key="15">
    <source>
        <dbReference type="Proteomes" id="UP000257200"/>
    </source>
</evidence>
<keyword evidence="4 10" id="KW-0863">Zinc-finger</keyword>
<evidence type="ECO:0000256" key="11">
    <source>
        <dbReference type="SAM" id="MobiDB-lite"/>
    </source>
</evidence>
<accession>A0A3Q1F267</accession>
<dbReference type="STRING" id="80966.ENSAPOP00000010464"/>
<dbReference type="Ensembl" id="ENSAPOT00000017753.1">
    <property type="protein sequence ID" value="ENSAPOP00000027990.1"/>
    <property type="gene ID" value="ENSAPOG00000012915.1"/>
</dbReference>
<feature type="region of interest" description="Disordered" evidence="11">
    <location>
        <begin position="267"/>
        <end position="295"/>
    </location>
</feature>
<dbReference type="FunFam" id="3.30.160.60:FF:000892">
    <property type="entry name" value="zinc finger and BTB domain-containing protein 3"/>
    <property type="match status" value="1"/>
</dbReference>
<feature type="compositionally biased region" description="Low complexity" evidence="11">
    <location>
        <begin position="502"/>
        <end position="519"/>
    </location>
</feature>
<dbReference type="PROSITE" id="PS50157">
    <property type="entry name" value="ZINC_FINGER_C2H2_2"/>
    <property type="match status" value="2"/>
</dbReference>
<dbReference type="InterPro" id="IPR011333">
    <property type="entry name" value="SKP1/BTB/POZ_sf"/>
</dbReference>
<evidence type="ECO:0000256" key="3">
    <source>
        <dbReference type="ARBA" id="ARBA00022737"/>
    </source>
</evidence>
<comment type="subcellular location">
    <subcellularLocation>
        <location evidence="1">Nucleus</location>
    </subcellularLocation>
</comment>
<dbReference type="Gene3D" id="3.30.160.60">
    <property type="entry name" value="Classic Zinc Finger"/>
    <property type="match status" value="2"/>
</dbReference>
<dbReference type="GO" id="GO:0000978">
    <property type="term" value="F:RNA polymerase II cis-regulatory region sequence-specific DNA binding"/>
    <property type="evidence" value="ECO:0007669"/>
    <property type="project" value="TreeGrafter"/>
</dbReference>
<feature type="compositionally biased region" description="Polar residues" evidence="11">
    <location>
        <begin position="203"/>
        <end position="219"/>
    </location>
</feature>
<feature type="compositionally biased region" description="Basic and acidic residues" evidence="11">
    <location>
        <begin position="609"/>
        <end position="619"/>
    </location>
</feature>
<evidence type="ECO:0000256" key="4">
    <source>
        <dbReference type="ARBA" id="ARBA00022771"/>
    </source>
</evidence>
<sequence>MMEFPQHSQQLLSALRSQRQRGFLCDCTVLVGSSRFLAHRAVLASCSPFFHMFYSDSPGGNSASSSVTLDSDIVTSAAFALLLDFVYEGVLQLEESPPVEDILAAASFLHMNEVVRVCKRRLQRRGPVAEADSTRSEDSAGLRKAMEMEREGEGDGGADPMVAVAGDQSNPAVATPLLSVSAERSQVESVKSEQRTGGGSSEVRVQTPLSPDLADTTQPGMDVPPLPPSGELVQGLIIGQSAPASGGHIRLGTGGQGDGSALCSPCSTTEMYSQSSNQQPSSSSSSSRFLVSQAGGRPVVAHAQLESSLSPSAHLDEPRLPREDSVQELSETDHRGTIGRGQQMVVLIQAPTLNSDLQTNATHSELQHAPSQIRIQSAVSLQRQSSNFHSAPQTQTLKGPVRDTRPSATTRNERPRPLMGRVRTGDDGENVKVKMEAIVISDEELEDEKEDSREREPVMDVDDEFEDDIQEEELNSPQFLSSHSQGLLQMTSHSNDYAFPLSPSSSSSGAGPSSQDTSSFAASLVPPSTSQQHPDAPAYFQDFQDSVGNFVEDVPTCGVCGKTFSCTYTLRRHAIVHTRERPYECRYCYRSYTQSGDLYRHIRKAHDHTLPAKRSKADMEPSLPPQPPPPPLS</sequence>
<dbReference type="GO" id="GO:0008270">
    <property type="term" value="F:zinc ion binding"/>
    <property type="evidence" value="ECO:0007669"/>
    <property type="project" value="UniProtKB-KW"/>
</dbReference>
<proteinExistence type="predicted"/>
<protein>
    <submittedName>
        <fullName evidence="14">Zinc finger and BTB domain containing 3</fullName>
    </submittedName>
</protein>
<keyword evidence="9" id="KW-0539">Nucleus</keyword>
<feature type="compositionally biased region" description="Basic and acidic residues" evidence="11">
    <location>
        <begin position="400"/>
        <end position="416"/>
    </location>
</feature>
<dbReference type="InterPro" id="IPR013087">
    <property type="entry name" value="Znf_C2H2_type"/>
</dbReference>
<organism evidence="14 15">
    <name type="scientific">Acanthochromis polyacanthus</name>
    <name type="common">spiny chromis</name>
    <dbReference type="NCBI Taxonomy" id="80966"/>
    <lineage>
        <taxon>Eukaryota</taxon>
        <taxon>Metazoa</taxon>
        <taxon>Chordata</taxon>
        <taxon>Craniata</taxon>
        <taxon>Vertebrata</taxon>
        <taxon>Euteleostomi</taxon>
        <taxon>Actinopterygii</taxon>
        <taxon>Neopterygii</taxon>
        <taxon>Teleostei</taxon>
        <taxon>Neoteleostei</taxon>
        <taxon>Acanthomorphata</taxon>
        <taxon>Ovalentaria</taxon>
        <taxon>Pomacentridae</taxon>
        <taxon>Acanthochromis</taxon>
    </lineage>
</organism>
<feature type="domain" description="C2H2-type" evidence="13">
    <location>
        <begin position="583"/>
        <end position="611"/>
    </location>
</feature>
<dbReference type="FunFam" id="3.30.160.60:FF:000114">
    <property type="entry name" value="Zinc finger and BTB domain-containing protein 18"/>
    <property type="match status" value="1"/>
</dbReference>
<dbReference type="InterPro" id="IPR000210">
    <property type="entry name" value="BTB/POZ_dom"/>
</dbReference>